<dbReference type="GO" id="GO:0031469">
    <property type="term" value="C:bacterial microcompartment"/>
    <property type="evidence" value="ECO:0007669"/>
    <property type="project" value="UniProtKB-SubCell"/>
</dbReference>
<evidence type="ECO:0000313" key="4">
    <source>
        <dbReference type="EMBL" id="SDD43834.1"/>
    </source>
</evidence>
<name>A0A1G6URH8_PEPNI</name>
<accession>A0A1G6URH8</accession>
<organism evidence="4 5">
    <name type="scientific">Peptococcus niger</name>
    <dbReference type="NCBI Taxonomy" id="2741"/>
    <lineage>
        <taxon>Bacteria</taxon>
        <taxon>Bacillati</taxon>
        <taxon>Bacillota</taxon>
        <taxon>Clostridia</taxon>
        <taxon>Eubacteriales</taxon>
        <taxon>Peptococcaceae</taxon>
        <taxon>Peptococcus</taxon>
    </lineage>
</organism>
<protein>
    <submittedName>
        <fullName evidence="4">BMC domain-containing protein</fullName>
    </submittedName>
</protein>
<reference evidence="4 5" key="1">
    <citation type="submission" date="2016-10" db="EMBL/GenBank/DDBJ databases">
        <authorList>
            <person name="de Groot N.N."/>
        </authorList>
    </citation>
    <scope>NUCLEOTIDE SEQUENCE [LARGE SCALE GENOMIC DNA]</scope>
    <source>
        <strain evidence="4 5">DSM 20475</strain>
    </source>
</reference>
<keyword evidence="5" id="KW-1185">Reference proteome</keyword>
<dbReference type="EMBL" id="FNAF01000003">
    <property type="protein sequence ID" value="SDD43834.1"/>
    <property type="molecule type" value="Genomic_DNA"/>
</dbReference>
<dbReference type="SMART" id="SM00877">
    <property type="entry name" value="BMC"/>
    <property type="match status" value="1"/>
</dbReference>
<dbReference type="OrthoDB" id="3182611at2"/>
<feature type="domain" description="BMC circularly permuted" evidence="3">
    <location>
        <begin position="4"/>
        <end position="98"/>
    </location>
</feature>
<keyword evidence="2" id="KW-1283">Bacterial microcompartment</keyword>
<dbReference type="Gene3D" id="3.30.70.1710">
    <property type="match status" value="1"/>
</dbReference>
<dbReference type="Proteomes" id="UP000198995">
    <property type="component" value="Unassembled WGS sequence"/>
</dbReference>
<dbReference type="Pfam" id="PF00936">
    <property type="entry name" value="BMC"/>
    <property type="match status" value="1"/>
</dbReference>
<dbReference type="PROSITE" id="PS51931">
    <property type="entry name" value="BMC_CP"/>
    <property type="match status" value="1"/>
</dbReference>
<dbReference type="SUPFAM" id="SSF143414">
    <property type="entry name" value="CcmK-like"/>
    <property type="match status" value="1"/>
</dbReference>
<evidence type="ECO:0000259" key="3">
    <source>
        <dbReference type="PROSITE" id="PS51931"/>
    </source>
</evidence>
<dbReference type="InterPro" id="IPR044870">
    <property type="entry name" value="BMC_CP"/>
</dbReference>
<proteinExistence type="predicted"/>
<dbReference type="STRING" id="2741.SAMN04489866_103125"/>
<evidence type="ECO:0000256" key="1">
    <source>
        <dbReference type="ARBA" id="ARBA00024322"/>
    </source>
</evidence>
<sequence length="98" mass="10720">MDVRIIKHPSPATLEILDRRRGSREPIDLPEIDAIGLCQGKLIDMIVASDIAQKTVGVHVEDIRGSCPQNMILLAIYGETAAVEEAIDTIGKRLMKKG</sequence>
<comment type="subcellular location">
    <subcellularLocation>
        <location evidence="1">Bacterial microcompartment</location>
    </subcellularLocation>
</comment>
<dbReference type="AlphaFoldDB" id="A0A1G6URH8"/>
<dbReference type="InterPro" id="IPR000249">
    <property type="entry name" value="BMC_dom"/>
</dbReference>
<evidence type="ECO:0000256" key="2">
    <source>
        <dbReference type="ARBA" id="ARBA00024446"/>
    </source>
</evidence>
<evidence type="ECO:0000313" key="5">
    <source>
        <dbReference type="Proteomes" id="UP000198995"/>
    </source>
</evidence>
<dbReference type="InterPro" id="IPR037233">
    <property type="entry name" value="CcmK-like_sf"/>
</dbReference>
<gene>
    <name evidence="4" type="ORF">SAMN04489866_103125</name>
</gene>
<dbReference type="RefSeq" id="WP_091791387.1">
    <property type="nucleotide sequence ID" value="NZ_FNAF01000003.1"/>
</dbReference>